<accession>A0A542ZG65</accession>
<feature type="transmembrane region" description="Helical" evidence="2">
    <location>
        <begin position="131"/>
        <end position="153"/>
    </location>
</feature>
<protein>
    <submittedName>
        <fullName evidence="3">Uncharacterized protein</fullName>
    </submittedName>
</protein>
<keyword evidence="2" id="KW-0812">Transmembrane</keyword>
<feature type="transmembrane region" description="Helical" evidence="2">
    <location>
        <begin position="350"/>
        <end position="370"/>
    </location>
</feature>
<feature type="transmembrane region" description="Helical" evidence="2">
    <location>
        <begin position="215"/>
        <end position="236"/>
    </location>
</feature>
<feature type="transmembrane region" description="Helical" evidence="2">
    <location>
        <begin position="317"/>
        <end position="338"/>
    </location>
</feature>
<feature type="transmembrane region" description="Helical" evidence="2">
    <location>
        <begin position="165"/>
        <end position="183"/>
    </location>
</feature>
<feature type="transmembrane region" description="Helical" evidence="2">
    <location>
        <begin position="58"/>
        <end position="75"/>
    </location>
</feature>
<organism evidence="3 4">
    <name type="scientific">Oryzihumus leptocrescens</name>
    <dbReference type="NCBI Taxonomy" id="297536"/>
    <lineage>
        <taxon>Bacteria</taxon>
        <taxon>Bacillati</taxon>
        <taxon>Actinomycetota</taxon>
        <taxon>Actinomycetes</taxon>
        <taxon>Micrococcales</taxon>
        <taxon>Intrasporangiaceae</taxon>
        <taxon>Oryzihumus</taxon>
    </lineage>
</organism>
<evidence type="ECO:0000256" key="1">
    <source>
        <dbReference type="SAM" id="MobiDB-lite"/>
    </source>
</evidence>
<evidence type="ECO:0000313" key="4">
    <source>
        <dbReference type="Proteomes" id="UP000319514"/>
    </source>
</evidence>
<comment type="caution">
    <text evidence="3">The sequence shown here is derived from an EMBL/GenBank/DDBJ whole genome shotgun (WGS) entry which is preliminary data.</text>
</comment>
<keyword evidence="2" id="KW-0472">Membrane</keyword>
<dbReference type="OrthoDB" id="4843046at2"/>
<dbReference type="RefSeq" id="WP_141787255.1">
    <property type="nucleotide sequence ID" value="NZ_BAAAKX010000009.1"/>
</dbReference>
<keyword evidence="2" id="KW-1133">Transmembrane helix</keyword>
<evidence type="ECO:0000313" key="3">
    <source>
        <dbReference type="EMBL" id="TQL59200.1"/>
    </source>
</evidence>
<name>A0A542ZG65_9MICO</name>
<gene>
    <name evidence="3" type="ORF">FB474_0548</name>
</gene>
<feature type="transmembrane region" description="Helical" evidence="2">
    <location>
        <begin position="248"/>
        <end position="272"/>
    </location>
</feature>
<reference evidence="3 4" key="1">
    <citation type="submission" date="2019-06" db="EMBL/GenBank/DDBJ databases">
        <title>Sequencing the genomes of 1000 actinobacteria strains.</title>
        <authorList>
            <person name="Klenk H.-P."/>
        </authorList>
    </citation>
    <scope>NUCLEOTIDE SEQUENCE [LARGE SCALE GENOMIC DNA]</scope>
    <source>
        <strain evidence="3 4">DSM 18082</strain>
    </source>
</reference>
<feature type="region of interest" description="Disordered" evidence="1">
    <location>
        <begin position="1"/>
        <end position="21"/>
    </location>
</feature>
<dbReference type="InterPro" id="IPR045931">
    <property type="entry name" value="DUF6350"/>
</dbReference>
<sequence>MSVLDRPRQTSPGPTTGGQGRWGLRLRAAGAGASAAVLGLLVVCLPSLLVWVASPQSSVPWTTAFGIGAHVWLLAHTVDLSAGTATISLVPLLLGLLPVSLAVVACRRVLALLDDARPARFQMWGALRKDVADAGLGFTGAYAVTGLLVSLTASSAHVRSNPVESLLATAVVAAGSVVLAVALEFRGDLHSVAPDLADRLRAVLPPFVRKALRPALWGAVAGLLLGGALVVAVAVVHAQRVGQLYSALAPGVVGGTVLSLVQLLALPNFALWGLSWMAGPGFAVANGSAVTWTHSDPGLLPLVPVLGALPDPGPMPAVLRLAVLGPVLVGALVAWRSIRQVTRLASWQAKAKVAAAACVIAALLLAAGTWVADGSLGSRELSTVGADPVLAGLCLLGEMLLGAALVVGASQWRAHGWQVRR</sequence>
<dbReference type="EMBL" id="VFOQ01000001">
    <property type="protein sequence ID" value="TQL59200.1"/>
    <property type="molecule type" value="Genomic_DNA"/>
</dbReference>
<evidence type="ECO:0000256" key="2">
    <source>
        <dbReference type="SAM" id="Phobius"/>
    </source>
</evidence>
<keyword evidence="4" id="KW-1185">Reference proteome</keyword>
<dbReference type="AlphaFoldDB" id="A0A542ZG65"/>
<dbReference type="Pfam" id="PF19877">
    <property type="entry name" value="DUF6350"/>
    <property type="match status" value="1"/>
</dbReference>
<feature type="transmembrane region" description="Helical" evidence="2">
    <location>
        <begin position="87"/>
        <end position="111"/>
    </location>
</feature>
<dbReference type="Proteomes" id="UP000319514">
    <property type="component" value="Unassembled WGS sequence"/>
</dbReference>
<proteinExistence type="predicted"/>
<feature type="transmembrane region" description="Helical" evidence="2">
    <location>
        <begin position="28"/>
        <end position="52"/>
    </location>
</feature>
<feature type="transmembrane region" description="Helical" evidence="2">
    <location>
        <begin position="390"/>
        <end position="412"/>
    </location>
</feature>